<keyword evidence="2" id="KW-1185">Reference proteome</keyword>
<sequence>MTEQNTLDDLKTPLFAALGAGDYAYEAVSEVVEKLRAAAFDASKDFQTKVDEAQAKVEEAAGSAQAKLTDAKDGLPKDVDELRAKFTADELRKVAAAYIQVATDIYESLAERGESAFERLKAGSVIEDATEQATKAYNSAVELTESSLGQVATATKQVGERAAKLVGRAGDEVEAAADKAEVAADKAEAAVKETAEKATAAVKKAAPKPAAKKADA</sequence>
<dbReference type="Proteomes" id="UP000183053">
    <property type="component" value="Unassembled WGS sequence"/>
</dbReference>
<dbReference type="STRING" id="47312.SAMN04489765_0937"/>
<dbReference type="OrthoDB" id="4377076at2"/>
<protein>
    <submittedName>
        <fullName evidence="1">Heparin binding hemagglutinin HbhA</fullName>
    </submittedName>
</protein>
<evidence type="ECO:0000313" key="1">
    <source>
        <dbReference type="EMBL" id="SDQ57274.1"/>
    </source>
</evidence>
<gene>
    <name evidence="1" type="ORF">SAMN04489765_0937</name>
</gene>
<evidence type="ECO:0000313" key="2">
    <source>
        <dbReference type="Proteomes" id="UP000183053"/>
    </source>
</evidence>
<name>A0A1H1BZA5_9ACTN</name>
<reference evidence="2" key="1">
    <citation type="submission" date="2016-10" db="EMBL/GenBank/DDBJ databases">
        <authorList>
            <person name="Varghese N."/>
            <person name="Submissions S."/>
        </authorList>
    </citation>
    <scope>NUCLEOTIDE SEQUENCE [LARGE SCALE GENOMIC DNA]</scope>
    <source>
        <strain evidence="2">DSM 44142</strain>
    </source>
</reference>
<proteinExistence type="predicted"/>
<dbReference type="AlphaFoldDB" id="A0A1H1BZA5"/>
<dbReference type="EMBL" id="FNLF01000002">
    <property type="protein sequence ID" value="SDQ57274.1"/>
    <property type="molecule type" value="Genomic_DNA"/>
</dbReference>
<dbReference type="RefSeq" id="WP_068533449.1">
    <property type="nucleotide sequence ID" value="NZ_AP025457.1"/>
</dbReference>
<accession>A0A1H1BZA5</accession>
<organism evidence="1 2">
    <name type="scientific">Tsukamurella pulmonis</name>
    <dbReference type="NCBI Taxonomy" id="47312"/>
    <lineage>
        <taxon>Bacteria</taxon>
        <taxon>Bacillati</taxon>
        <taxon>Actinomycetota</taxon>
        <taxon>Actinomycetes</taxon>
        <taxon>Mycobacteriales</taxon>
        <taxon>Tsukamurellaceae</taxon>
        <taxon>Tsukamurella</taxon>
    </lineage>
</organism>